<dbReference type="RefSeq" id="WP_344804409.1">
    <property type="nucleotide sequence ID" value="NZ_BAABBO010000007.1"/>
</dbReference>
<evidence type="ECO:0000313" key="2">
    <source>
        <dbReference type="Proteomes" id="UP001501337"/>
    </source>
</evidence>
<evidence type="ECO:0000313" key="1">
    <source>
        <dbReference type="EMBL" id="GAA3955410.1"/>
    </source>
</evidence>
<accession>A0ABP7NWN9</accession>
<proteinExistence type="predicted"/>
<gene>
    <name evidence="1" type="ORF">GCM10022278_12490</name>
</gene>
<sequence>MKDTAAQGAHDIAFKSAVFEGCQLRGISRLKDVLPALDPLIFLHAGPPLPLNDLPNAVHYAVVAAMIFEGLAADPVEAAQRLANNDVKLLPAQDFGVVTPLAQVVSASMPVFIVGNDARLCYAPLVEGPPPALRFGSFDPECWANLKRVSEFGLEVLDPIIKVRPVSMSSVVASALARGNDCHALVGNANEAFIDALAQAPSDAQQQLRANGAFVLPILMAASAWVLKTSSTDLDAVGGNGRRFGVRFKGSKTWSVSPASAPIGPTIPGLEGRAVLGAIGDSAVIDFCGLGGQALHLAPALLADWAAYLPSDHATIADAVIDPETGLVSVKRILSSGVSPLIHLAMLGEGPQAGLLGKGFFRPALDTFLKSSAGSHP</sequence>
<keyword evidence="2" id="KW-1185">Reference proteome</keyword>
<protein>
    <submittedName>
        <fullName evidence="1">DUF1116 domain-containing protein</fullName>
    </submittedName>
</protein>
<organism evidence="1 2">
    <name type="scientific">Allohahella marinimesophila</name>
    <dbReference type="NCBI Taxonomy" id="1054972"/>
    <lineage>
        <taxon>Bacteria</taxon>
        <taxon>Pseudomonadati</taxon>
        <taxon>Pseudomonadota</taxon>
        <taxon>Gammaproteobacteria</taxon>
        <taxon>Oceanospirillales</taxon>
        <taxon>Hahellaceae</taxon>
        <taxon>Allohahella</taxon>
    </lineage>
</organism>
<comment type="caution">
    <text evidence="1">The sequence shown here is derived from an EMBL/GenBank/DDBJ whole genome shotgun (WGS) entry which is preliminary data.</text>
</comment>
<dbReference type="Proteomes" id="UP001501337">
    <property type="component" value="Unassembled WGS sequence"/>
</dbReference>
<dbReference type="EMBL" id="BAABBO010000007">
    <property type="protein sequence ID" value="GAA3955410.1"/>
    <property type="molecule type" value="Genomic_DNA"/>
</dbReference>
<name>A0ABP7NWN9_9GAMM</name>
<dbReference type="Gene3D" id="3.90.1700.10">
    <property type="entry name" value="v583 domain like"/>
    <property type="match status" value="1"/>
</dbReference>
<dbReference type="Pfam" id="PF06545">
    <property type="entry name" value="AllG"/>
    <property type="match status" value="1"/>
</dbReference>
<dbReference type="InterPro" id="IPR009499">
    <property type="entry name" value="AllG-like"/>
</dbReference>
<dbReference type="Gene3D" id="3.90.1710.10">
    <property type="entry name" value="Enterococcus faecalis V583 domain"/>
    <property type="match status" value="1"/>
</dbReference>
<dbReference type="InterPro" id="IPR024033">
    <property type="entry name" value="OXTCase_su_AllG_h-dom"/>
</dbReference>
<reference evidence="2" key="1">
    <citation type="journal article" date="2019" name="Int. J. Syst. Evol. Microbiol.">
        <title>The Global Catalogue of Microorganisms (GCM) 10K type strain sequencing project: providing services to taxonomists for standard genome sequencing and annotation.</title>
        <authorList>
            <consortium name="The Broad Institute Genomics Platform"/>
            <consortium name="The Broad Institute Genome Sequencing Center for Infectious Disease"/>
            <person name="Wu L."/>
            <person name="Ma J."/>
        </authorList>
    </citation>
    <scope>NUCLEOTIDE SEQUENCE [LARGE SCALE GENOMIC DNA]</scope>
    <source>
        <strain evidence="2">JCM 17555</strain>
    </source>
</reference>
<dbReference type="Gene3D" id="1.10.10.660">
    <property type="entry name" value="conserved protein of unknown function from Enterococcus faecalis V583"/>
    <property type="match status" value="1"/>
</dbReference>